<keyword evidence="2" id="KW-0964">Secreted</keyword>
<sequence length="462" mass="51798">MKTIPLLILFLFAFLSCGQDSNNAIQDSEGGKKKPLAAPKDTEISNMVQEISVDSIRAYIGTMVDFGTRHSLSDTVSDTRGIGAARRWVKSKFEEFGKASSGRLKAILDPYVVQKSGRIPHDVLMKNAMATLKGTDPDDDRVLIVSGHLDSRVSDVMDAERDAPGANDDASGVAVVMELCRVMSKREFPLTIIFVAVQGEEQGLFGATHLARKCRQDSINVIAMFNNDIVGNTISSNTNIKDSTRVRVFSETIPAFETDNMRRLRRRTGAENDSKSRQLARYIKELGESYVENFEVVLNYRTDRFLRGGDHTPFSRNGFTAIRMCEINENFVHQHQDIRVEDGIQYGDLPEFVDYNYTAKVARVNLAAMANLAYAPYEPQNVGLKFNLNNNTTLVWDKPKGKEPAGYNILLRETYQSNWEQKIYVTDTTATIPYSKDNYFFAVQSVDADGHSSLPVFPRPVR</sequence>
<dbReference type="Gene3D" id="3.40.630.10">
    <property type="entry name" value="Zn peptidases"/>
    <property type="match status" value="1"/>
</dbReference>
<dbReference type="Proteomes" id="UP001172082">
    <property type="component" value="Unassembled WGS sequence"/>
</dbReference>
<dbReference type="PROSITE" id="PS51257">
    <property type="entry name" value="PROKAR_LIPOPROTEIN"/>
    <property type="match status" value="1"/>
</dbReference>
<dbReference type="InterPro" id="IPR036116">
    <property type="entry name" value="FN3_sf"/>
</dbReference>
<dbReference type="PROSITE" id="PS50853">
    <property type="entry name" value="FN3"/>
    <property type="match status" value="1"/>
</dbReference>
<evidence type="ECO:0000313" key="7">
    <source>
        <dbReference type="Proteomes" id="UP001172082"/>
    </source>
</evidence>
<dbReference type="EMBL" id="JAUJEA010000002">
    <property type="protein sequence ID" value="MDN5200854.1"/>
    <property type="molecule type" value="Genomic_DNA"/>
</dbReference>
<protein>
    <submittedName>
        <fullName evidence="6">M28 family metallopeptidase</fullName>
    </submittedName>
</protein>
<dbReference type="SUPFAM" id="SSF53187">
    <property type="entry name" value="Zn-dependent exopeptidases"/>
    <property type="match status" value="1"/>
</dbReference>
<reference evidence="6" key="1">
    <citation type="submission" date="2023-06" db="EMBL/GenBank/DDBJ databases">
        <title>Genomic of Parafulvivirga corallium.</title>
        <authorList>
            <person name="Wang G."/>
        </authorList>
    </citation>
    <scope>NUCLEOTIDE SEQUENCE</scope>
    <source>
        <strain evidence="6">BMA10</strain>
    </source>
</reference>
<dbReference type="CDD" id="cd00063">
    <property type="entry name" value="FN3"/>
    <property type="match status" value="1"/>
</dbReference>
<proteinExistence type="predicted"/>
<keyword evidence="3" id="KW-0645">Protease</keyword>
<keyword evidence="3" id="KW-0378">Hydrolase</keyword>
<dbReference type="InterPro" id="IPR013783">
    <property type="entry name" value="Ig-like_fold"/>
</dbReference>
<dbReference type="PANTHER" id="PTHR12147:SF26">
    <property type="entry name" value="PEPTIDASE M28 DOMAIN-CONTAINING PROTEIN"/>
    <property type="match status" value="1"/>
</dbReference>
<evidence type="ECO:0000259" key="5">
    <source>
        <dbReference type="PROSITE" id="PS50853"/>
    </source>
</evidence>
<dbReference type="Pfam" id="PF04389">
    <property type="entry name" value="Peptidase_M28"/>
    <property type="match status" value="1"/>
</dbReference>
<accession>A0ABT8KJI2</accession>
<feature type="signal peptide" evidence="4">
    <location>
        <begin position="1"/>
        <end position="18"/>
    </location>
</feature>
<organism evidence="6 7">
    <name type="scientific">Splendidivirga corallicola</name>
    <dbReference type="NCBI Taxonomy" id="3051826"/>
    <lineage>
        <taxon>Bacteria</taxon>
        <taxon>Pseudomonadati</taxon>
        <taxon>Bacteroidota</taxon>
        <taxon>Cytophagia</taxon>
        <taxon>Cytophagales</taxon>
        <taxon>Splendidivirgaceae</taxon>
        <taxon>Splendidivirga</taxon>
    </lineage>
</organism>
<evidence type="ECO:0000256" key="3">
    <source>
        <dbReference type="ARBA" id="ARBA00023049"/>
    </source>
</evidence>
<dbReference type="InterPro" id="IPR007484">
    <property type="entry name" value="Peptidase_M28"/>
</dbReference>
<name>A0ABT8KJI2_9BACT</name>
<feature type="domain" description="Fibronectin type-III" evidence="5">
    <location>
        <begin position="378"/>
        <end position="462"/>
    </location>
</feature>
<dbReference type="InterPro" id="IPR003961">
    <property type="entry name" value="FN3_dom"/>
</dbReference>
<gene>
    <name evidence="6" type="ORF">QQ008_05765</name>
</gene>
<keyword evidence="4" id="KW-0732">Signal</keyword>
<comment type="caution">
    <text evidence="6">The sequence shown here is derived from an EMBL/GenBank/DDBJ whole genome shotgun (WGS) entry which is preliminary data.</text>
</comment>
<evidence type="ECO:0000256" key="4">
    <source>
        <dbReference type="SAM" id="SignalP"/>
    </source>
</evidence>
<dbReference type="InterPro" id="IPR045175">
    <property type="entry name" value="M28_fam"/>
</dbReference>
<dbReference type="PANTHER" id="PTHR12147">
    <property type="entry name" value="METALLOPEPTIDASE M28 FAMILY MEMBER"/>
    <property type="match status" value="1"/>
</dbReference>
<keyword evidence="7" id="KW-1185">Reference proteome</keyword>
<dbReference type="RefSeq" id="WP_346750884.1">
    <property type="nucleotide sequence ID" value="NZ_JAUJEA010000002.1"/>
</dbReference>
<evidence type="ECO:0000256" key="1">
    <source>
        <dbReference type="ARBA" id="ARBA00004613"/>
    </source>
</evidence>
<keyword evidence="3" id="KW-0482">Metalloprotease</keyword>
<evidence type="ECO:0000256" key="2">
    <source>
        <dbReference type="ARBA" id="ARBA00022525"/>
    </source>
</evidence>
<feature type="chain" id="PRO_5046194431" evidence="4">
    <location>
        <begin position="19"/>
        <end position="462"/>
    </location>
</feature>
<comment type="subcellular location">
    <subcellularLocation>
        <location evidence="1">Secreted</location>
    </subcellularLocation>
</comment>
<evidence type="ECO:0000313" key="6">
    <source>
        <dbReference type="EMBL" id="MDN5200854.1"/>
    </source>
</evidence>
<dbReference type="Gene3D" id="2.60.40.10">
    <property type="entry name" value="Immunoglobulins"/>
    <property type="match status" value="1"/>
</dbReference>
<dbReference type="SUPFAM" id="SSF49265">
    <property type="entry name" value="Fibronectin type III"/>
    <property type="match status" value="1"/>
</dbReference>